<gene>
    <name evidence="2" type="ORF">VVAX_01952</name>
</gene>
<accession>A0A679J016</accession>
<dbReference type="AlphaFoldDB" id="A0A679J016"/>
<evidence type="ECO:0008006" key="3">
    <source>
        <dbReference type="Google" id="ProtNLM"/>
    </source>
</evidence>
<feature type="chain" id="PRO_5025368371" description="DUF1176 domain-containing protein" evidence="1">
    <location>
        <begin position="21"/>
        <end position="261"/>
    </location>
</feature>
<dbReference type="RefSeq" id="WP_339089645.1">
    <property type="nucleotide sequence ID" value="NZ_LR743507.1"/>
</dbReference>
<evidence type="ECO:0000256" key="1">
    <source>
        <dbReference type="SAM" id="SignalP"/>
    </source>
</evidence>
<name>A0A679J016_VARPD</name>
<proteinExistence type="predicted"/>
<protein>
    <recommendedName>
        <fullName evidence="3">DUF1176 domain-containing protein</fullName>
    </recommendedName>
</protein>
<organism evidence="2">
    <name type="scientific">Variovorax paradoxus</name>
    <dbReference type="NCBI Taxonomy" id="34073"/>
    <lineage>
        <taxon>Bacteria</taxon>
        <taxon>Pseudomonadati</taxon>
        <taxon>Pseudomonadota</taxon>
        <taxon>Betaproteobacteria</taxon>
        <taxon>Burkholderiales</taxon>
        <taxon>Comamonadaceae</taxon>
        <taxon>Variovorax</taxon>
    </lineage>
</organism>
<feature type="signal peptide" evidence="1">
    <location>
        <begin position="1"/>
        <end position="20"/>
    </location>
</feature>
<dbReference type="EMBL" id="LR743507">
    <property type="protein sequence ID" value="CAA2102829.1"/>
    <property type="molecule type" value="Genomic_DNA"/>
</dbReference>
<sequence>MTNLLIAGLLASLLAGPALAAPSAQVFDAVPKPESVDAQWRARLCALLPQPCDVQQLGLYRPRGAAAGEYIALSAEPLAMARVRRTTGARGWQLDRVHQFPVYLDAMRKDGKEEGAAAQDTRLSLAPALYPLADGKWAVAVLQTASEMYSGGGASFDTADFVPLEDGKAVHEDIPFSCYKMIRACFSEKDYKTSKHCHDESNGSLRIVYGAAAKPGGPYDWQYTWLQTEWPQNEPKSAAVTTRIRFTAKTTERAGFCGGPQ</sequence>
<keyword evidence="1" id="KW-0732">Signal</keyword>
<reference evidence="2" key="1">
    <citation type="submission" date="2019-12" db="EMBL/GenBank/DDBJ databases">
        <authorList>
            <person name="Cremers G."/>
        </authorList>
    </citation>
    <scope>NUCLEOTIDE SEQUENCE</scope>
    <source>
        <strain evidence="2">Vvax</strain>
    </source>
</reference>
<evidence type="ECO:0000313" key="2">
    <source>
        <dbReference type="EMBL" id="CAA2102829.1"/>
    </source>
</evidence>